<reference evidence="1" key="1">
    <citation type="submission" date="2014-11" db="EMBL/GenBank/DDBJ databases">
        <authorList>
            <person name="Amaro Gonzalez C."/>
        </authorList>
    </citation>
    <scope>NUCLEOTIDE SEQUENCE</scope>
</reference>
<organism evidence="1">
    <name type="scientific">Anguilla anguilla</name>
    <name type="common">European freshwater eel</name>
    <name type="synonym">Muraena anguilla</name>
    <dbReference type="NCBI Taxonomy" id="7936"/>
    <lineage>
        <taxon>Eukaryota</taxon>
        <taxon>Metazoa</taxon>
        <taxon>Chordata</taxon>
        <taxon>Craniata</taxon>
        <taxon>Vertebrata</taxon>
        <taxon>Euteleostomi</taxon>
        <taxon>Actinopterygii</taxon>
        <taxon>Neopterygii</taxon>
        <taxon>Teleostei</taxon>
        <taxon>Anguilliformes</taxon>
        <taxon>Anguillidae</taxon>
        <taxon>Anguilla</taxon>
    </lineage>
</organism>
<dbReference type="EMBL" id="GBXM01040968">
    <property type="protein sequence ID" value="JAH67609.1"/>
    <property type="molecule type" value="Transcribed_RNA"/>
</dbReference>
<evidence type="ECO:0000313" key="1">
    <source>
        <dbReference type="EMBL" id="JAH67609.1"/>
    </source>
</evidence>
<name>A0A0E9UP12_ANGAN</name>
<accession>A0A0E9UP12</accession>
<sequence length="43" mass="4810">MVSIWYVCFCETAHTGEKGWGWLGALPLTKASELDLEIVGIRQ</sequence>
<dbReference type="AlphaFoldDB" id="A0A0E9UP12"/>
<reference evidence="1" key="2">
    <citation type="journal article" date="2015" name="Fish Shellfish Immunol.">
        <title>Early steps in the European eel (Anguilla anguilla)-Vibrio vulnificus interaction in the gills: Role of the RtxA13 toxin.</title>
        <authorList>
            <person name="Callol A."/>
            <person name="Pajuelo D."/>
            <person name="Ebbesson L."/>
            <person name="Teles M."/>
            <person name="MacKenzie S."/>
            <person name="Amaro C."/>
        </authorList>
    </citation>
    <scope>NUCLEOTIDE SEQUENCE</scope>
</reference>
<protein>
    <submittedName>
        <fullName evidence="1">Uncharacterized protein</fullName>
    </submittedName>
</protein>
<proteinExistence type="predicted"/>